<gene>
    <name evidence="8" type="ORF">GC101_25815</name>
</gene>
<dbReference type="SUPFAM" id="SSF50331">
    <property type="entry name" value="MOP-like"/>
    <property type="match status" value="1"/>
</dbReference>
<evidence type="ECO:0000313" key="8">
    <source>
        <dbReference type="EMBL" id="NOU82289.1"/>
    </source>
</evidence>
<evidence type="ECO:0000256" key="6">
    <source>
        <dbReference type="ARBA" id="ARBA00023136"/>
    </source>
</evidence>
<keyword evidence="5" id="KW-1278">Translocase</keyword>
<sequence length="363" mass="40394">MSGIVLEKVTKKYGDKLIIEDLNLTIESGSFTVLVGPSGCGKSTTLRMIAGLEHSTEGSIHIGGVSMNQVEPGKRNLAMVFQNYALYPTMTVEKNIEYGLKNNKVPKEERQRLITEIAETVGLTRHLHKKPEFLSGGERQRVALARAMVKKPAVFLMDEPLSNLDAKLRQQMRAELIELHKKLGATFVYVTHDQVEAMSMGTRIVLMDGGKVMQEDNPHNLYYDPANLFSSRFIGTPPMNILALDRCGEEIRKLAPQQARYLGFRPEKAKFTLEPGMEPDNTVSLTGTLSGRELLGSEIIYKVLLENGLIISVKCFDRPERELEAVRLYVKKEHLAFFDAQEQRVRVAAQSGISTAGSIGDSA</sequence>
<organism evidence="8 9">
    <name type="scientific">Paenibacillus phytohabitans</name>
    <dbReference type="NCBI Taxonomy" id="2654978"/>
    <lineage>
        <taxon>Bacteria</taxon>
        <taxon>Bacillati</taxon>
        <taxon>Bacillota</taxon>
        <taxon>Bacilli</taxon>
        <taxon>Bacillales</taxon>
        <taxon>Paenibacillaceae</taxon>
        <taxon>Paenibacillus</taxon>
    </lineage>
</organism>
<dbReference type="InterPro" id="IPR003439">
    <property type="entry name" value="ABC_transporter-like_ATP-bd"/>
</dbReference>
<dbReference type="InterPro" id="IPR017871">
    <property type="entry name" value="ABC_transporter-like_CS"/>
</dbReference>
<dbReference type="InterPro" id="IPR047641">
    <property type="entry name" value="ABC_transpr_MalK/UgpC-like"/>
</dbReference>
<protein>
    <submittedName>
        <fullName evidence="8">ATP-binding cassette domain-containing protein</fullName>
    </submittedName>
</protein>
<evidence type="ECO:0000256" key="5">
    <source>
        <dbReference type="ARBA" id="ARBA00022967"/>
    </source>
</evidence>
<evidence type="ECO:0000256" key="4">
    <source>
        <dbReference type="ARBA" id="ARBA00022840"/>
    </source>
</evidence>
<dbReference type="PROSITE" id="PS00211">
    <property type="entry name" value="ABC_TRANSPORTER_1"/>
    <property type="match status" value="1"/>
</dbReference>
<dbReference type="Pfam" id="PF08402">
    <property type="entry name" value="TOBE_2"/>
    <property type="match status" value="1"/>
</dbReference>
<feature type="domain" description="ABC transporter" evidence="7">
    <location>
        <begin position="4"/>
        <end position="234"/>
    </location>
</feature>
<dbReference type="RefSeq" id="WP_171719622.1">
    <property type="nucleotide sequence ID" value="NZ_WHOB01000069.1"/>
</dbReference>
<keyword evidence="4 8" id="KW-0067">ATP-binding</keyword>
<dbReference type="PANTHER" id="PTHR43875:SF15">
    <property type="entry name" value="TREHALOSE IMPORT ATP-BINDING PROTEIN SUGC"/>
    <property type="match status" value="1"/>
</dbReference>
<evidence type="ECO:0000256" key="2">
    <source>
        <dbReference type="ARBA" id="ARBA00022475"/>
    </source>
</evidence>
<dbReference type="Gene3D" id="3.40.50.300">
    <property type="entry name" value="P-loop containing nucleotide triphosphate hydrolases"/>
    <property type="match status" value="1"/>
</dbReference>
<dbReference type="CDD" id="cd03301">
    <property type="entry name" value="ABC_MalK_N"/>
    <property type="match status" value="1"/>
</dbReference>
<dbReference type="PANTHER" id="PTHR43875">
    <property type="entry name" value="MALTODEXTRIN IMPORT ATP-BINDING PROTEIN MSMX"/>
    <property type="match status" value="1"/>
</dbReference>
<keyword evidence="6" id="KW-0472">Membrane</keyword>
<dbReference type="Gene3D" id="2.40.50.100">
    <property type="match status" value="1"/>
</dbReference>
<evidence type="ECO:0000256" key="1">
    <source>
        <dbReference type="ARBA" id="ARBA00022448"/>
    </source>
</evidence>
<dbReference type="SMART" id="SM00382">
    <property type="entry name" value="AAA"/>
    <property type="match status" value="1"/>
</dbReference>
<dbReference type="SUPFAM" id="SSF52540">
    <property type="entry name" value="P-loop containing nucleoside triphosphate hydrolases"/>
    <property type="match status" value="1"/>
</dbReference>
<keyword evidence="1" id="KW-0813">Transport</keyword>
<evidence type="ECO:0000259" key="7">
    <source>
        <dbReference type="PROSITE" id="PS50893"/>
    </source>
</evidence>
<dbReference type="Pfam" id="PF00005">
    <property type="entry name" value="ABC_tran"/>
    <property type="match status" value="1"/>
</dbReference>
<dbReference type="InterPro" id="IPR027417">
    <property type="entry name" value="P-loop_NTPase"/>
</dbReference>
<dbReference type="PROSITE" id="PS50893">
    <property type="entry name" value="ABC_TRANSPORTER_2"/>
    <property type="match status" value="1"/>
</dbReference>
<dbReference type="EMBL" id="WHOB01000069">
    <property type="protein sequence ID" value="NOU82289.1"/>
    <property type="molecule type" value="Genomic_DNA"/>
</dbReference>
<proteinExistence type="predicted"/>
<reference evidence="8 9" key="1">
    <citation type="submission" date="2019-10" db="EMBL/GenBank/DDBJ databases">
        <title>Description of Paenibacillus terricola sp. nov.</title>
        <authorList>
            <person name="Carlier A."/>
            <person name="Qi S."/>
        </authorList>
    </citation>
    <scope>NUCLEOTIDE SEQUENCE [LARGE SCALE GENOMIC DNA]</scope>
    <source>
        <strain evidence="8 9">LMG 31459</strain>
    </source>
</reference>
<dbReference type="InterPro" id="IPR008995">
    <property type="entry name" value="Mo/tungstate-bd_C_term_dom"/>
</dbReference>
<accession>A0ABX1YP32</accession>
<name>A0ABX1YP32_9BACL</name>
<keyword evidence="2" id="KW-1003">Cell membrane</keyword>
<dbReference type="InterPro" id="IPR013611">
    <property type="entry name" value="Transp-assoc_OB_typ2"/>
</dbReference>
<dbReference type="InterPro" id="IPR015855">
    <property type="entry name" value="ABC_transpr_MalK-like"/>
</dbReference>
<keyword evidence="9" id="KW-1185">Reference proteome</keyword>
<dbReference type="Proteomes" id="UP000596857">
    <property type="component" value="Unassembled WGS sequence"/>
</dbReference>
<dbReference type="GO" id="GO:0005524">
    <property type="term" value="F:ATP binding"/>
    <property type="evidence" value="ECO:0007669"/>
    <property type="project" value="UniProtKB-KW"/>
</dbReference>
<comment type="caution">
    <text evidence="8">The sequence shown here is derived from an EMBL/GenBank/DDBJ whole genome shotgun (WGS) entry which is preliminary data.</text>
</comment>
<keyword evidence="3" id="KW-0547">Nucleotide-binding</keyword>
<dbReference type="InterPro" id="IPR003593">
    <property type="entry name" value="AAA+_ATPase"/>
</dbReference>
<evidence type="ECO:0000256" key="3">
    <source>
        <dbReference type="ARBA" id="ARBA00022741"/>
    </source>
</evidence>
<evidence type="ECO:0000313" key="9">
    <source>
        <dbReference type="Proteomes" id="UP000596857"/>
    </source>
</evidence>